<organism evidence="1 2">
    <name type="scientific">Aspergillus kawachii</name>
    <name type="common">White koji mold</name>
    <name type="synonym">Aspergillus awamori var. kawachi</name>
    <dbReference type="NCBI Taxonomy" id="1069201"/>
    <lineage>
        <taxon>Eukaryota</taxon>
        <taxon>Fungi</taxon>
        <taxon>Dikarya</taxon>
        <taxon>Ascomycota</taxon>
        <taxon>Pezizomycotina</taxon>
        <taxon>Eurotiomycetes</taxon>
        <taxon>Eurotiomycetidae</taxon>
        <taxon>Eurotiales</taxon>
        <taxon>Aspergillaceae</taxon>
        <taxon>Aspergillus</taxon>
        <taxon>Aspergillus subgen. Circumdati</taxon>
    </lineage>
</organism>
<accession>A0A146FW28</accession>
<dbReference type="VEuPathDB" id="FungiDB:ASPFODRAFT_47077"/>
<sequence length="179" mass="20665">MSRFRHSLAYDGVCMKMFIRAFAATGNLHGMRWCILTALARGSALNRDFVIEARRVTGNLQRQLSSAEGSKDASRDMEKIEYLTHAVELLEKKSQGDPQLWQLKTNPTVKKAGRRLLKRPLDERRLYKKAHLQETIEGWDEEYELEAVLGRIDIDPKSIALRWSEKHCLGQIRDIDDLL</sequence>
<evidence type="ECO:0000313" key="1">
    <source>
        <dbReference type="EMBL" id="GAT29527.1"/>
    </source>
</evidence>
<gene>
    <name evidence="1" type="ORF">RIB2604_03000580</name>
</gene>
<dbReference type="AlphaFoldDB" id="A0A146FW28"/>
<comment type="caution">
    <text evidence="1">The sequence shown here is derived from an EMBL/GenBank/DDBJ whole genome shotgun (WGS) entry which is preliminary data.</text>
</comment>
<evidence type="ECO:0000313" key="2">
    <source>
        <dbReference type="Proteomes" id="UP000075230"/>
    </source>
</evidence>
<dbReference type="Proteomes" id="UP000075230">
    <property type="component" value="Unassembled WGS sequence"/>
</dbReference>
<proteinExistence type="predicted"/>
<name>A0A146FW28_ASPKA</name>
<reference evidence="2" key="2">
    <citation type="submission" date="2016-02" db="EMBL/GenBank/DDBJ databases">
        <title>Genome sequencing of Aspergillus luchuensis NBRC 4314.</title>
        <authorList>
            <person name="Yamada O."/>
        </authorList>
    </citation>
    <scope>NUCLEOTIDE SEQUENCE [LARGE SCALE GENOMIC DNA]</scope>
    <source>
        <strain evidence="2">RIB 2604</strain>
    </source>
</reference>
<dbReference type="EMBL" id="BCWF01000029">
    <property type="protein sequence ID" value="GAT29527.1"/>
    <property type="molecule type" value="Genomic_DNA"/>
</dbReference>
<reference evidence="1 2" key="1">
    <citation type="journal article" date="2016" name="DNA Res.">
        <title>Genome sequence of Aspergillus luchuensis NBRC 4314.</title>
        <authorList>
            <person name="Yamada O."/>
            <person name="Machida M."/>
            <person name="Hosoyama A."/>
            <person name="Goto M."/>
            <person name="Takahashi T."/>
            <person name="Futagami T."/>
            <person name="Yamagata Y."/>
            <person name="Takeuchi M."/>
            <person name="Kobayashi T."/>
            <person name="Koike H."/>
            <person name="Abe K."/>
            <person name="Asai K."/>
            <person name="Arita M."/>
            <person name="Fujita N."/>
            <person name="Fukuda K."/>
            <person name="Higa K."/>
            <person name="Horikawa H."/>
            <person name="Ishikawa T."/>
            <person name="Jinno K."/>
            <person name="Kato Y."/>
            <person name="Kirimura K."/>
            <person name="Mizutani O."/>
            <person name="Nakasone K."/>
            <person name="Sano M."/>
            <person name="Shiraishi Y."/>
            <person name="Tsukahara M."/>
            <person name="Gomi K."/>
        </authorList>
    </citation>
    <scope>NUCLEOTIDE SEQUENCE [LARGE SCALE GENOMIC DNA]</scope>
    <source>
        <strain evidence="1 2">RIB 2604</strain>
    </source>
</reference>
<protein>
    <submittedName>
        <fullName evidence="1">Pentatricopeptide repeat protein</fullName>
    </submittedName>
</protein>